<dbReference type="EMBL" id="OB793264">
    <property type="protein sequence ID" value="CAD7426746.1"/>
    <property type="molecule type" value="Genomic_DNA"/>
</dbReference>
<sequence length="126" mass="13412">MAEQFIEGKQSKVILEVRLDLSPVHYLLIWNGTESILGRAESSSMTIRAREDIVDRFLSQALLGGPSEPSCPAGVTTRELNTPSQEGTCTSLCCTQGLPAMMDPVAPLIHGATTSGEHAAPGQPHV</sequence>
<feature type="region of interest" description="Disordered" evidence="1">
    <location>
        <begin position="66"/>
        <end position="87"/>
    </location>
</feature>
<reference evidence="2" key="1">
    <citation type="submission" date="2020-11" db="EMBL/GenBank/DDBJ databases">
        <authorList>
            <person name="Tran Van P."/>
        </authorList>
    </citation>
    <scope>NUCLEOTIDE SEQUENCE</scope>
</reference>
<name>A0A7R9HLJ2_9NEOP</name>
<evidence type="ECO:0000313" key="2">
    <source>
        <dbReference type="EMBL" id="CAD7426746.1"/>
    </source>
</evidence>
<dbReference type="AlphaFoldDB" id="A0A7R9HLJ2"/>
<gene>
    <name evidence="2" type="ORF">TMSB3V08_LOCUS3618</name>
</gene>
<feature type="compositionally biased region" description="Polar residues" evidence="1">
    <location>
        <begin position="78"/>
        <end position="87"/>
    </location>
</feature>
<accession>A0A7R9HLJ2</accession>
<protein>
    <submittedName>
        <fullName evidence="2">Uncharacterized protein</fullName>
    </submittedName>
</protein>
<evidence type="ECO:0000256" key="1">
    <source>
        <dbReference type="SAM" id="MobiDB-lite"/>
    </source>
</evidence>
<proteinExistence type="predicted"/>
<organism evidence="2">
    <name type="scientific">Timema monikensis</name>
    <dbReference type="NCBI Taxonomy" id="170555"/>
    <lineage>
        <taxon>Eukaryota</taxon>
        <taxon>Metazoa</taxon>
        <taxon>Ecdysozoa</taxon>
        <taxon>Arthropoda</taxon>
        <taxon>Hexapoda</taxon>
        <taxon>Insecta</taxon>
        <taxon>Pterygota</taxon>
        <taxon>Neoptera</taxon>
        <taxon>Polyneoptera</taxon>
        <taxon>Phasmatodea</taxon>
        <taxon>Timematodea</taxon>
        <taxon>Timematoidea</taxon>
        <taxon>Timematidae</taxon>
        <taxon>Timema</taxon>
    </lineage>
</organism>